<dbReference type="Proteomes" id="UP000198711">
    <property type="component" value="Unassembled WGS sequence"/>
</dbReference>
<dbReference type="PANTHER" id="PTHR11236:SF50">
    <property type="entry name" value="AMINODEOXYCHORISMATE SYNTHASE COMPONENT 1"/>
    <property type="match status" value="1"/>
</dbReference>
<protein>
    <submittedName>
        <fullName evidence="2">Para-aminobenzoate synthetase component 1</fullName>
    </submittedName>
</protein>
<dbReference type="InterPro" id="IPR019999">
    <property type="entry name" value="Anth_synth_I-like"/>
</dbReference>
<dbReference type="InterPro" id="IPR005801">
    <property type="entry name" value="ADC_synthase"/>
</dbReference>
<dbReference type="Pfam" id="PF00425">
    <property type="entry name" value="Chorismate_bind"/>
    <property type="match status" value="1"/>
</dbReference>
<accession>A0A8X8IHA7</accession>
<dbReference type="SUPFAM" id="SSF56322">
    <property type="entry name" value="ADC synthase"/>
    <property type="match status" value="1"/>
</dbReference>
<dbReference type="GO" id="GO:0046820">
    <property type="term" value="F:4-amino-4-deoxychorismate synthase activity"/>
    <property type="evidence" value="ECO:0007669"/>
    <property type="project" value="TreeGrafter"/>
</dbReference>
<comment type="caution">
    <text evidence="2">The sequence shown here is derived from an EMBL/GenBank/DDBJ whole genome shotgun (WGS) entry which is preliminary data.</text>
</comment>
<gene>
    <name evidence="2" type="ORF">SAMN05444410_107114</name>
</gene>
<proteinExistence type="predicted"/>
<dbReference type="Gene3D" id="3.60.120.10">
    <property type="entry name" value="Anthranilate synthase"/>
    <property type="match status" value="1"/>
</dbReference>
<organism evidence="2 3">
    <name type="scientific">Hydrobacter penzbergensis</name>
    <dbReference type="NCBI Taxonomy" id="1235997"/>
    <lineage>
        <taxon>Bacteria</taxon>
        <taxon>Pseudomonadati</taxon>
        <taxon>Bacteroidota</taxon>
        <taxon>Chitinophagia</taxon>
        <taxon>Chitinophagales</taxon>
        <taxon>Chitinophagaceae</taxon>
        <taxon>Hydrobacter</taxon>
    </lineage>
</organism>
<feature type="domain" description="Chorismate-utilising enzyme C-terminal" evidence="1">
    <location>
        <begin position="142"/>
        <end position="399"/>
    </location>
</feature>
<keyword evidence="3" id="KW-1185">Reference proteome</keyword>
<sequence length="412" mass="46564">MLNWANRFNICSFLDNHQYHSSHHSVECLVAVGAETIFNPTENILPAFAGFLAQQKDWLFGHISYDLKSEIEGLPSHHPDFIGFPTLFFYRPQTVLQLSGTALTISSLNGHPADIFNSIQSCDPVPPASDNASIQTNARISKEDYLSIVKQLQRHILRGDCYEINFCQEFFAEQVTVSPLSLYARLTAMSPTPFACFYKLEDQYLLCASPERYLQKKGNTLISQPIKGTIKRDLLNEEADKQLIARLQQSEKDRSENVMVVDLVRNDLSRVCKEGTVEVEELFGVYSFPQVHQMISTIKGELKEGINLADVLKASFPMGSMTGAPKRRVLELIEQFERTKRGLYSGAVGYIDPEGNYDFNVVIRSLFYNATTRYLNYQVGGGITFYSDAEKEYEECLLKASAIQQVLNGQDR</sequence>
<evidence type="ECO:0000259" key="1">
    <source>
        <dbReference type="Pfam" id="PF00425"/>
    </source>
</evidence>
<dbReference type="AlphaFoldDB" id="A0A8X8IHA7"/>
<evidence type="ECO:0000313" key="3">
    <source>
        <dbReference type="Proteomes" id="UP000198711"/>
    </source>
</evidence>
<dbReference type="PANTHER" id="PTHR11236">
    <property type="entry name" value="AMINOBENZOATE/ANTHRANILATE SYNTHASE"/>
    <property type="match status" value="1"/>
</dbReference>
<dbReference type="EMBL" id="FNNO01000007">
    <property type="protein sequence ID" value="SDW94255.1"/>
    <property type="molecule type" value="Genomic_DNA"/>
</dbReference>
<name>A0A8X8IHA7_9BACT</name>
<reference evidence="2 3" key="1">
    <citation type="submission" date="2016-10" db="EMBL/GenBank/DDBJ databases">
        <authorList>
            <person name="Varghese N."/>
            <person name="Submissions S."/>
        </authorList>
    </citation>
    <scope>NUCLEOTIDE SEQUENCE [LARGE SCALE GENOMIC DNA]</scope>
    <source>
        <strain evidence="2 3">DSM 25353</strain>
    </source>
</reference>
<dbReference type="PRINTS" id="PR00095">
    <property type="entry name" value="ANTSNTHASEI"/>
</dbReference>
<dbReference type="GO" id="GO:0000162">
    <property type="term" value="P:L-tryptophan biosynthetic process"/>
    <property type="evidence" value="ECO:0007669"/>
    <property type="project" value="TreeGrafter"/>
</dbReference>
<evidence type="ECO:0000313" key="2">
    <source>
        <dbReference type="EMBL" id="SDW94255.1"/>
    </source>
</evidence>
<dbReference type="InterPro" id="IPR015890">
    <property type="entry name" value="Chorismate_C"/>
</dbReference>